<evidence type="ECO:0000313" key="2">
    <source>
        <dbReference type="Proteomes" id="UP000184611"/>
    </source>
</evidence>
<organism evidence="1 2">
    <name type="scientific">Flavobacterium cucumis</name>
    <dbReference type="NCBI Taxonomy" id="416016"/>
    <lineage>
        <taxon>Bacteria</taxon>
        <taxon>Pseudomonadati</taxon>
        <taxon>Bacteroidota</taxon>
        <taxon>Flavobacteriia</taxon>
        <taxon>Flavobacteriales</taxon>
        <taxon>Flavobacteriaceae</taxon>
        <taxon>Flavobacterium</taxon>
    </lineage>
</organism>
<accession>A0A1M7ZYJ0</accession>
<evidence type="ECO:0000313" key="1">
    <source>
        <dbReference type="EMBL" id="SHO73928.1"/>
    </source>
</evidence>
<protein>
    <submittedName>
        <fullName evidence="1">Uncharacterized protein</fullName>
    </submittedName>
</protein>
<gene>
    <name evidence="1" type="ORF">SAMN05443547_2304</name>
</gene>
<reference evidence="2" key="1">
    <citation type="submission" date="2016-12" db="EMBL/GenBank/DDBJ databases">
        <authorList>
            <person name="Varghese N."/>
            <person name="Submissions S."/>
        </authorList>
    </citation>
    <scope>NUCLEOTIDE SEQUENCE [LARGE SCALE GENOMIC DNA]</scope>
    <source>
        <strain evidence="2">DSM 18830</strain>
    </source>
</reference>
<dbReference type="STRING" id="416016.SAMN05443547_2304"/>
<dbReference type="OrthoDB" id="1148517at2"/>
<dbReference type="Proteomes" id="UP000184611">
    <property type="component" value="Unassembled WGS sequence"/>
</dbReference>
<dbReference type="RefSeq" id="WP_073584554.1">
    <property type="nucleotide sequence ID" value="NZ_CBCSEA010000007.1"/>
</dbReference>
<dbReference type="AlphaFoldDB" id="A0A1M7ZYJ0"/>
<proteinExistence type="predicted"/>
<name>A0A1M7ZYJ0_9FLAO</name>
<keyword evidence="2" id="KW-1185">Reference proteome</keyword>
<dbReference type="EMBL" id="FRYK01000004">
    <property type="protein sequence ID" value="SHO73928.1"/>
    <property type="molecule type" value="Genomic_DNA"/>
</dbReference>
<sequence>MKIKALTFFIFILSWPLFSQKDSPFKSSKLKLEWESPTIAEPKNALPGIEYKSILDNKDSNLSRYSIKKSEKVAESILEKKSEFKNPGDEYKDKLNKEIGVGSAVDVFFGKFKVFTPKLKILTRDHMDPDGDRVRIIVNNVVVYLNIYLESSFKTHIIDLTEGDNLIDILALNQGLAGPNTATFAIYDEKDNLVTSNDWNLNTGLAAKFLIEYVKPMENKK</sequence>